<dbReference type="AlphaFoldDB" id="A0A8J6BEU4"/>
<sequence length="118" mass="12540">MADAPSYLPPLVDSMVGSMGCAMDCVEEVDDVAGHCQAAAAAAAGATANGGTAGCGFYGDHHQKQQQQQQLGHHDHWDDDEAQHLLIWDQEILTPSNLEAMQQSGAHSLLFMGPNDHD</sequence>
<accession>A0A8J6BEU4</accession>
<reference evidence="2" key="2">
    <citation type="submission" date="2021-02" db="EMBL/GenBank/DDBJ databases">
        <authorList>
            <person name="Kimball J.A."/>
            <person name="Haas M.W."/>
            <person name="Macchietto M."/>
            <person name="Kono T."/>
            <person name="Duquette J."/>
            <person name="Shao M."/>
        </authorList>
    </citation>
    <scope>NUCLEOTIDE SEQUENCE</scope>
    <source>
        <tissue evidence="2">Fresh leaf tissue</tissue>
    </source>
</reference>
<evidence type="ECO:0000256" key="1">
    <source>
        <dbReference type="SAM" id="MobiDB-lite"/>
    </source>
</evidence>
<proteinExistence type="predicted"/>
<organism evidence="2 3">
    <name type="scientific">Zizania palustris</name>
    <name type="common">Northern wild rice</name>
    <dbReference type="NCBI Taxonomy" id="103762"/>
    <lineage>
        <taxon>Eukaryota</taxon>
        <taxon>Viridiplantae</taxon>
        <taxon>Streptophyta</taxon>
        <taxon>Embryophyta</taxon>
        <taxon>Tracheophyta</taxon>
        <taxon>Spermatophyta</taxon>
        <taxon>Magnoliopsida</taxon>
        <taxon>Liliopsida</taxon>
        <taxon>Poales</taxon>
        <taxon>Poaceae</taxon>
        <taxon>BOP clade</taxon>
        <taxon>Oryzoideae</taxon>
        <taxon>Oryzeae</taxon>
        <taxon>Zizaniinae</taxon>
        <taxon>Zizania</taxon>
    </lineage>
</organism>
<evidence type="ECO:0000313" key="3">
    <source>
        <dbReference type="Proteomes" id="UP000729402"/>
    </source>
</evidence>
<dbReference type="Proteomes" id="UP000729402">
    <property type="component" value="Unassembled WGS sequence"/>
</dbReference>
<dbReference type="OrthoDB" id="2143914at2759"/>
<protein>
    <submittedName>
        <fullName evidence="2">Uncharacterized protein</fullName>
    </submittedName>
</protein>
<comment type="caution">
    <text evidence="2">The sequence shown here is derived from an EMBL/GenBank/DDBJ whole genome shotgun (WGS) entry which is preliminary data.</text>
</comment>
<reference evidence="2" key="1">
    <citation type="journal article" date="2021" name="bioRxiv">
        <title>Whole Genome Assembly and Annotation of Northern Wild Rice, Zizania palustris L., Supports a Whole Genome Duplication in the Zizania Genus.</title>
        <authorList>
            <person name="Haas M."/>
            <person name="Kono T."/>
            <person name="Macchietto M."/>
            <person name="Millas R."/>
            <person name="McGilp L."/>
            <person name="Shao M."/>
            <person name="Duquette J."/>
            <person name="Hirsch C.N."/>
            <person name="Kimball J."/>
        </authorList>
    </citation>
    <scope>NUCLEOTIDE SEQUENCE</scope>
    <source>
        <tissue evidence="2">Fresh leaf tissue</tissue>
    </source>
</reference>
<gene>
    <name evidence="2" type="ORF">GUJ93_ZPchr0010g9508</name>
</gene>
<feature type="region of interest" description="Disordered" evidence="1">
    <location>
        <begin position="55"/>
        <end position="77"/>
    </location>
</feature>
<name>A0A8J6BEU4_ZIZPA</name>
<evidence type="ECO:0000313" key="2">
    <source>
        <dbReference type="EMBL" id="KAG8086787.1"/>
    </source>
</evidence>
<keyword evidence="3" id="KW-1185">Reference proteome</keyword>
<dbReference type="EMBL" id="JAAALK010000082">
    <property type="protein sequence ID" value="KAG8086787.1"/>
    <property type="molecule type" value="Genomic_DNA"/>
</dbReference>